<keyword evidence="6" id="KW-1185">Reference proteome</keyword>
<dbReference type="SUPFAM" id="SSF48403">
    <property type="entry name" value="Ankyrin repeat"/>
    <property type="match status" value="1"/>
</dbReference>
<dbReference type="PANTHER" id="PTHR24189:SF50">
    <property type="entry name" value="ANKYRIN REPEAT AND SOCS BOX PROTEIN 2"/>
    <property type="match status" value="1"/>
</dbReference>
<evidence type="ECO:0000256" key="2">
    <source>
        <dbReference type="ARBA" id="ARBA00023043"/>
    </source>
</evidence>
<protein>
    <submittedName>
        <fullName evidence="5">Ankyrin repeat domain-containing protein</fullName>
    </submittedName>
</protein>
<evidence type="ECO:0000256" key="3">
    <source>
        <dbReference type="PROSITE-ProRule" id="PRU00023"/>
    </source>
</evidence>
<dbReference type="InterPro" id="IPR002110">
    <property type="entry name" value="Ankyrin_rpt"/>
</dbReference>
<dbReference type="PANTHER" id="PTHR24189">
    <property type="entry name" value="MYOTROPHIN"/>
    <property type="match status" value="1"/>
</dbReference>
<dbReference type="KEGG" id="wms:ID128_04040"/>
<feature type="transmembrane region" description="Helical" evidence="4">
    <location>
        <begin position="400"/>
        <end position="422"/>
    </location>
</feature>
<gene>
    <name evidence="5" type="ORF">ID128_04040</name>
</gene>
<feature type="transmembrane region" description="Helical" evidence="4">
    <location>
        <begin position="373"/>
        <end position="394"/>
    </location>
</feature>
<organism evidence="5 6">
    <name type="scientific">Candidatus Wolbachia massiliensis</name>
    <dbReference type="NCBI Taxonomy" id="1845000"/>
    <lineage>
        <taxon>Bacteria</taxon>
        <taxon>Pseudomonadati</taxon>
        <taxon>Pseudomonadota</taxon>
        <taxon>Alphaproteobacteria</taxon>
        <taxon>Rickettsiales</taxon>
        <taxon>Anaplasmataceae</taxon>
        <taxon>Wolbachieae</taxon>
        <taxon>Wolbachia</taxon>
    </lineage>
</organism>
<reference evidence="5 6" key="1">
    <citation type="submission" date="2020-09" db="EMBL/GenBank/DDBJ databases">
        <title>An Earliest Endosymbiont, Wolbachia massiliensis sp. nov., Strain PL13 From the Bed Bug (Cimex hemipterius), Type strain of a New supergroup T.</title>
        <authorList>
            <person name="Laidoudi Y."/>
            <person name="Levasseur A."/>
            <person name="Medkour H."/>
            <person name="Maaloum M."/>
            <person name="BenKhedher M."/>
            <person name="Sambou M."/>
            <person name="Bassene H."/>
            <person name="Davoust B."/>
            <person name="Fenollar F."/>
            <person name="Raoult D."/>
            <person name="Mediannikov O."/>
        </authorList>
    </citation>
    <scope>NUCLEOTIDE SEQUENCE [LARGE SCALE GENOMIC DNA]</scope>
    <source>
        <strain evidence="5 6">PL13</strain>
    </source>
</reference>
<dbReference type="Pfam" id="PF12796">
    <property type="entry name" value="Ank_2"/>
    <property type="match status" value="2"/>
</dbReference>
<dbReference type="Proteomes" id="UP000516514">
    <property type="component" value="Chromosome"/>
</dbReference>
<dbReference type="SMART" id="SM00248">
    <property type="entry name" value="ANK"/>
    <property type="match status" value="9"/>
</dbReference>
<evidence type="ECO:0000313" key="5">
    <source>
        <dbReference type="EMBL" id="QOD37987.1"/>
    </source>
</evidence>
<feature type="repeat" description="ANK" evidence="3">
    <location>
        <begin position="227"/>
        <end position="261"/>
    </location>
</feature>
<feature type="repeat" description="ANK" evidence="3">
    <location>
        <begin position="126"/>
        <end position="158"/>
    </location>
</feature>
<keyword evidence="4" id="KW-0812">Transmembrane</keyword>
<dbReference type="EMBL" id="CP061738">
    <property type="protein sequence ID" value="QOD37987.1"/>
    <property type="molecule type" value="Genomic_DNA"/>
</dbReference>
<dbReference type="RefSeq" id="WP_191110813.1">
    <property type="nucleotide sequence ID" value="NZ_CP061738.1"/>
</dbReference>
<dbReference type="PRINTS" id="PR01415">
    <property type="entry name" value="ANKYRIN"/>
</dbReference>
<keyword evidence="4" id="KW-1133">Transmembrane helix</keyword>
<keyword evidence="1" id="KW-0677">Repeat</keyword>
<sequence length="449" mass="49532">MQELDRILIAVNCSQNLNKENIADKIKTKIEAKLNEENLVEWIKKDLEKLLKRWEKDNFDLKKFPYCNLLQLAAKFNCAKLAKHLVANGFDINNGFPLHCAAREKSQEVLVFLIQEKANVNLQDEDGETPLHCAAQHGHVQVVKILLAAKADVNMRDQWGSTPLHSASYRWDREIEMVKSLLKAGATNVQDKYGKTPLHYAAQRGYVQTVETLLKEGGADVNVQDKDGKTPLHHATDREGEHIQVVEILLQEGANVNLQDKEGKTSLHYAAKYGYMQVAEALLEGGAGVNLQDENGKTPLHYAAENEYTQIAEALLKKDAGVDVQDKEGRTPLYYAVYYTHDEHPRLNYQNPKVAKLLLNYGADPSFIHRPKAIIAGVTAGVISAIVVPLALAYATALPALAIVGITVASALIVGGISYGVAYKSSEHSLSSELSKVSCSNAHEQIPTP</sequence>
<dbReference type="PROSITE" id="PS50088">
    <property type="entry name" value="ANK_REPEAT"/>
    <property type="match status" value="8"/>
</dbReference>
<feature type="repeat" description="ANK" evidence="3">
    <location>
        <begin position="262"/>
        <end position="294"/>
    </location>
</feature>
<name>A0A7L7YQS5_9RICK</name>
<keyword evidence="4" id="KW-0472">Membrane</keyword>
<feature type="repeat" description="ANK" evidence="3">
    <location>
        <begin position="193"/>
        <end position="226"/>
    </location>
</feature>
<dbReference type="InterPro" id="IPR036770">
    <property type="entry name" value="Ankyrin_rpt-contain_sf"/>
</dbReference>
<evidence type="ECO:0000256" key="1">
    <source>
        <dbReference type="ARBA" id="ARBA00022737"/>
    </source>
</evidence>
<proteinExistence type="predicted"/>
<feature type="repeat" description="ANK" evidence="3">
    <location>
        <begin position="295"/>
        <end position="327"/>
    </location>
</feature>
<feature type="repeat" description="ANK" evidence="3">
    <location>
        <begin position="159"/>
        <end position="186"/>
    </location>
</feature>
<evidence type="ECO:0000313" key="6">
    <source>
        <dbReference type="Proteomes" id="UP000516514"/>
    </source>
</evidence>
<dbReference type="Pfam" id="PF13857">
    <property type="entry name" value="Ank_5"/>
    <property type="match status" value="1"/>
</dbReference>
<feature type="repeat" description="ANK" evidence="3">
    <location>
        <begin position="93"/>
        <end position="125"/>
    </location>
</feature>
<keyword evidence="2 3" id="KW-0040">ANK repeat</keyword>
<dbReference type="PROSITE" id="PS50297">
    <property type="entry name" value="ANK_REP_REGION"/>
    <property type="match status" value="8"/>
</dbReference>
<feature type="repeat" description="ANK" evidence="3">
    <location>
        <begin position="328"/>
        <end position="370"/>
    </location>
</feature>
<evidence type="ECO:0000256" key="4">
    <source>
        <dbReference type="SAM" id="Phobius"/>
    </source>
</evidence>
<dbReference type="InterPro" id="IPR050745">
    <property type="entry name" value="Multifunctional_regulatory"/>
</dbReference>
<accession>A0A7L7YQS5</accession>
<dbReference type="AlphaFoldDB" id="A0A7L7YQS5"/>
<dbReference type="Gene3D" id="1.25.40.20">
    <property type="entry name" value="Ankyrin repeat-containing domain"/>
    <property type="match status" value="4"/>
</dbReference>